<sequence>MQLFHFSDNPNIDVFVPRPVRIAAKRPIGLEWLNGPLVWAIQDSYEAMYLFPRECPRILLWRTPKTTEEDYQLWWKGSTAKFLVYIEKAWLNQVNTATLYRYNLPTEAFVSLEDAGMWVAKT</sequence>
<dbReference type="AlphaFoldDB" id="A0A947DG89"/>
<gene>
    <name evidence="1" type="ORF">IXB50_12210</name>
</gene>
<dbReference type="Pfam" id="PF21820">
    <property type="entry name" value="DUF6886"/>
    <property type="match status" value="1"/>
</dbReference>
<comment type="caution">
    <text evidence="1">The sequence shown here is derived from an EMBL/GenBank/DDBJ whole genome shotgun (WGS) entry which is preliminary data.</text>
</comment>
<evidence type="ECO:0000313" key="1">
    <source>
        <dbReference type="EMBL" id="MBT9316185.1"/>
    </source>
</evidence>
<dbReference type="RefSeq" id="WP_215609253.1">
    <property type="nucleotide sequence ID" value="NZ_JADOES010000022.1"/>
</dbReference>
<reference evidence="1" key="2">
    <citation type="journal article" date="2021" name="Mar. Drugs">
        <title>Genome Reduction and Secondary Metabolism of the Marine Sponge-Associated Cyanobacterium Leptothoe.</title>
        <authorList>
            <person name="Konstantinou D."/>
            <person name="Popin R.V."/>
            <person name="Fewer D.P."/>
            <person name="Sivonen K."/>
            <person name="Gkelis S."/>
        </authorList>
    </citation>
    <scope>NUCLEOTIDE SEQUENCE</scope>
    <source>
        <strain evidence="1">TAU-MAC 1115</strain>
    </source>
</reference>
<accession>A0A947DG89</accession>
<dbReference type="EMBL" id="JADOES010000022">
    <property type="protein sequence ID" value="MBT9316185.1"/>
    <property type="molecule type" value="Genomic_DNA"/>
</dbReference>
<keyword evidence="2" id="KW-1185">Reference proteome</keyword>
<dbReference type="Proteomes" id="UP000717364">
    <property type="component" value="Unassembled WGS sequence"/>
</dbReference>
<reference evidence="1" key="1">
    <citation type="submission" date="2020-11" db="EMBL/GenBank/DDBJ databases">
        <authorList>
            <person name="Konstantinou D."/>
            <person name="Gkelis S."/>
            <person name="Popin R."/>
            <person name="Fewer D."/>
            <person name="Sivonen K."/>
        </authorList>
    </citation>
    <scope>NUCLEOTIDE SEQUENCE</scope>
    <source>
        <strain evidence="1">TAU-MAC 1115</strain>
    </source>
</reference>
<name>A0A947DG89_9CYAN</name>
<dbReference type="InterPro" id="IPR049253">
    <property type="entry name" value="DUF6886"/>
</dbReference>
<proteinExistence type="predicted"/>
<organism evidence="1 2">
    <name type="scientific">Leptothoe spongobia TAU-MAC 1115</name>
    <dbReference type="NCBI Taxonomy" id="1967444"/>
    <lineage>
        <taxon>Bacteria</taxon>
        <taxon>Bacillati</taxon>
        <taxon>Cyanobacteriota</taxon>
        <taxon>Cyanophyceae</taxon>
        <taxon>Nodosilineales</taxon>
        <taxon>Cymatolegaceae</taxon>
        <taxon>Leptothoe</taxon>
        <taxon>Leptothoe spongobia</taxon>
    </lineage>
</organism>
<protein>
    <submittedName>
        <fullName evidence="1">Uncharacterized protein</fullName>
    </submittedName>
</protein>
<evidence type="ECO:0000313" key="2">
    <source>
        <dbReference type="Proteomes" id="UP000717364"/>
    </source>
</evidence>